<proteinExistence type="predicted"/>
<evidence type="ECO:0000313" key="1">
    <source>
        <dbReference type="EMBL" id="KMM64850.1"/>
    </source>
</evidence>
<evidence type="ECO:0000313" key="2">
    <source>
        <dbReference type="Proteomes" id="UP000054567"/>
    </source>
</evidence>
<accession>A0A0J6F6E7</accession>
<dbReference type="AlphaFoldDB" id="A0A0J6F6E7"/>
<organism evidence="1 2">
    <name type="scientific">Coccidioides posadasii RMSCC 3488</name>
    <dbReference type="NCBI Taxonomy" id="454284"/>
    <lineage>
        <taxon>Eukaryota</taxon>
        <taxon>Fungi</taxon>
        <taxon>Dikarya</taxon>
        <taxon>Ascomycota</taxon>
        <taxon>Pezizomycotina</taxon>
        <taxon>Eurotiomycetes</taxon>
        <taxon>Eurotiomycetidae</taxon>
        <taxon>Onygenales</taxon>
        <taxon>Onygenaceae</taxon>
        <taxon>Coccidioides</taxon>
    </lineage>
</organism>
<reference evidence="1 2" key="1">
    <citation type="submission" date="2007-06" db="EMBL/GenBank/DDBJ databases">
        <title>The Genome Sequence of Coccidioides posadasii RMSCC_3488.</title>
        <authorList>
            <consortium name="Coccidioides Genome Resources Consortium"/>
            <consortium name="The Broad Institute Genome Sequencing Platform"/>
            <person name="Henn M.R."/>
            <person name="Sykes S."/>
            <person name="Young S."/>
            <person name="Jaffe D."/>
            <person name="Berlin A."/>
            <person name="Alvarez P."/>
            <person name="Butler J."/>
            <person name="Gnerre S."/>
            <person name="Grabherr M."/>
            <person name="Mauceli E."/>
            <person name="Brockman W."/>
            <person name="Kodira C."/>
            <person name="Alvarado L."/>
            <person name="Zeng Q."/>
            <person name="Crawford M."/>
            <person name="Antoine C."/>
            <person name="Devon K."/>
            <person name="Galgiani J."/>
            <person name="Orsborn K."/>
            <person name="Lewis M.L."/>
            <person name="Nusbaum C."/>
            <person name="Galagan J."/>
            <person name="Birren B."/>
        </authorList>
    </citation>
    <scope>NUCLEOTIDE SEQUENCE [LARGE SCALE GENOMIC DNA]</scope>
    <source>
        <strain evidence="1 2">RMSCC 3488</strain>
    </source>
</reference>
<dbReference type="VEuPathDB" id="FungiDB:CPAG_01202"/>
<sequence>MERGESAPDLNPKALEVGCNNNVICHDAGLRQGKMNTPSSNSQEGDKKSLYFISLHRLSTPYQKREATKRHPCRWTGSSIFIPSLVLIWLVDRDGGYDASQQRKKAHASKAVDSLATSIVGSGAGVFTPRLNT</sequence>
<reference evidence="2" key="3">
    <citation type="journal article" date="2010" name="Genome Res.">
        <title>Population genomic sequencing of Coccidioides fungi reveals recent hybridization and transposon control.</title>
        <authorList>
            <person name="Neafsey D.E."/>
            <person name="Barker B.M."/>
            <person name="Sharpton T.J."/>
            <person name="Stajich J.E."/>
            <person name="Park D.J."/>
            <person name="Whiston E."/>
            <person name="Hung C.-Y."/>
            <person name="McMahan C."/>
            <person name="White J."/>
            <person name="Sykes S."/>
            <person name="Heiman D."/>
            <person name="Young S."/>
            <person name="Zeng Q."/>
            <person name="Abouelleil A."/>
            <person name="Aftuck L."/>
            <person name="Bessette D."/>
            <person name="Brown A."/>
            <person name="FitzGerald M."/>
            <person name="Lui A."/>
            <person name="Macdonald J.P."/>
            <person name="Priest M."/>
            <person name="Orbach M.J."/>
            <person name="Galgiani J.N."/>
            <person name="Kirkland T.N."/>
            <person name="Cole G.T."/>
            <person name="Birren B.W."/>
            <person name="Henn M.R."/>
            <person name="Taylor J.W."/>
            <person name="Rounsley S.D."/>
        </authorList>
    </citation>
    <scope>NUCLEOTIDE SEQUENCE [LARGE SCALE GENOMIC DNA]</scope>
    <source>
        <strain evidence="2">RMSCC 3488</strain>
    </source>
</reference>
<dbReference type="EMBL" id="DS268109">
    <property type="protein sequence ID" value="KMM64850.1"/>
    <property type="molecule type" value="Genomic_DNA"/>
</dbReference>
<reference evidence="2" key="2">
    <citation type="journal article" date="2009" name="Genome Res.">
        <title>Comparative genomic analyses of the human fungal pathogens Coccidioides and their relatives.</title>
        <authorList>
            <person name="Sharpton T.J."/>
            <person name="Stajich J.E."/>
            <person name="Rounsley S.D."/>
            <person name="Gardner M.J."/>
            <person name="Wortman J.R."/>
            <person name="Jordar V.S."/>
            <person name="Maiti R."/>
            <person name="Kodira C.D."/>
            <person name="Neafsey D.E."/>
            <person name="Zeng Q."/>
            <person name="Hung C.-Y."/>
            <person name="McMahan C."/>
            <person name="Muszewska A."/>
            <person name="Grynberg M."/>
            <person name="Mandel M.A."/>
            <person name="Kellner E.M."/>
            <person name="Barker B.M."/>
            <person name="Galgiani J.N."/>
            <person name="Orbach M.J."/>
            <person name="Kirkland T.N."/>
            <person name="Cole G.T."/>
            <person name="Henn M.R."/>
            <person name="Birren B.W."/>
            <person name="Taylor J.W."/>
        </authorList>
    </citation>
    <scope>NUCLEOTIDE SEQUENCE [LARGE SCALE GENOMIC DNA]</scope>
    <source>
        <strain evidence="2">RMSCC 3488</strain>
    </source>
</reference>
<dbReference type="Proteomes" id="UP000054567">
    <property type="component" value="Unassembled WGS sequence"/>
</dbReference>
<name>A0A0J6F6E7_COCPO</name>
<gene>
    <name evidence="1" type="ORF">CPAG_01202</name>
</gene>
<protein>
    <submittedName>
        <fullName evidence="1">Uncharacterized protein</fullName>
    </submittedName>
</protein>